<evidence type="ECO:0000256" key="1">
    <source>
        <dbReference type="SAM" id="MobiDB-lite"/>
    </source>
</evidence>
<feature type="region of interest" description="Disordered" evidence="1">
    <location>
        <begin position="27"/>
        <end position="50"/>
    </location>
</feature>
<protein>
    <submittedName>
        <fullName evidence="2">Uncharacterized protein</fullName>
    </submittedName>
</protein>
<organism evidence="2 3">
    <name type="scientific">Trichoderma simmonsii</name>
    <dbReference type="NCBI Taxonomy" id="1491479"/>
    <lineage>
        <taxon>Eukaryota</taxon>
        <taxon>Fungi</taxon>
        <taxon>Dikarya</taxon>
        <taxon>Ascomycota</taxon>
        <taxon>Pezizomycotina</taxon>
        <taxon>Sordariomycetes</taxon>
        <taxon>Hypocreomycetidae</taxon>
        <taxon>Hypocreales</taxon>
        <taxon>Hypocreaceae</taxon>
        <taxon>Trichoderma</taxon>
    </lineage>
</organism>
<proteinExistence type="predicted"/>
<dbReference type="EMBL" id="CP075869">
    <property type="protein sequence ID" value="QYT04719.1"/>
    <property type="molecule type" value="Genomic_DNA"/>
</dbReference>
<feature type="compositionally biased region" description="Basic and acidic residues" evidence="1">
    <location>
        <begin position="40"/>
        <end position="50"/>
    </location>
</feature>
<sequence>MFQKLGRIYAANDAGFPEKNTIILAGTSKANGDTMPAEGPEGRGHTDKNSTDFVVGLYQATSSRPKTSPSSSSYVVSKTRIYAAVMHAGCKGPSPMENMHVLIGGPDR</sequence>
<keyword evidence="3" id="KW-1185">Reference proteome</keyword>
<accession>A0A8G0PQ45</accession>
<gene>
    <name evidence="2" type="ORF">H0G86_011623</name>
</gene>
<evidence type="ECO:0000313" key="2">
    <source>
        <dbReference type="EMBL" id="QYT04719.1"/>
    </source>
</evidence>
<reference evidence="2 3" key="1">
    <citation type="journal article" date="2021" name="BMC Genomics">
        <title>Telomere-to-telomere genome assembly of asparaginase-producing Trichoderma simmonsii.</title>
        <authorList>
            <person name="Chung D."/>
            <person name="Kwon Y.M."/>
            <person name="Yang Y."/>
        </authorList>
    </citation>
    <scope>NUCLEOTIDE SEQUENCE [LARGE SCALE GENOMIC DNA]</scope>
    <source>
        <strain evidence="2 3">GH-Sj1</strain>
    </source>
</reference>
<name>A0A8G0PQ45_9HYPO</name>
<dbReference type="AlphaFoldDB" id="A0A8G0PQ45"/>
<dbReference type="Proteomes" id="UP000826661">
    <property type="component" value="Chromosome VI"/>
</dbReference>
<evidence type="ECO:0000313" key="3">
    <source>
        <dbReference type="Proteomes" id="UP000826661"/>
    </source>
</evidence>